<dbReference type="InterPro" id="IPR017853">
    <property type="entry name" value="GH"/>
</dbReference>
<reference evidence="1 2" key="1">
    <citation type="journal article" date="2015" name="Int. J. Syst. Evol. Microbiol.">
        <title>Mariniphaga sediminis sp. nov., isolated from coastal sediment.</title>
        <authorList>
            <person name="Wang F.Q."/>
            <person name="Shen Q.Y."/>
            <person name="Chen G.J."/>
            <person name="Du Z.J."/>
        </authorList>
    </citation>
    <scope>NUCLEOTIDE SEQUENCE [LARGE SCALE GENOMIC DNA]</scope>
    <source>
        <strain evidence="1 2">SY21</strain>
    </source>
</reference>
<dbReference type="AlphaFoldDB" id="A0A399CTX9"/>
<evidence type="ECO:0000313" key="2">
    <source>
        <dbReference type="Proteomes" id="UP000266441"/>
    </source>
</evidence>
<dbReference type="Proteomes" id="UP000266441">
    <property type="component" value="Unassembled WGS sequence"/>
</dbReference>
<dbReference type="OrthoDB" id="2484068at2"/>
<name>A0A399CTX9_9BACT</name>
<protein>
    <submittedName>
        <fullName evidence="1">Uncharacterized protein</fullName>
    </submittedName>
</protein>
<sequence>MKYIKSYIPNVFLLFIMSIFLPFLCSAESVVRNENGSLVIENRDFKYEVTPQGRNLHFIDKATGKDYLDSSAESYAATVTVAGTDYLVNSVVLKGSRLKFFFESSGVSAEINVEGNQEGVIFEIIKVVGDVEAFNFLNIPLTLEGVPNEPFATCALSMNLETHVRQLPALQTHLWATCYNRFGMEGAKITLIGTPMEDILPRIRAVMQNAEDIPYSTAGGAWAKMSEEGRGSYHFNYGSLTEETVDEWIEMCSSVGFNQIDNHGGGKDFFKFGSLELNPEKWPDGWEHFKRINKRLHDAGISSIFHTYAFFIDKNSKYVTPVPSEDLAYFRTFTLAESMSDTDTVIVVNESTENISTLTGFLVQNSRTLKIGNELIEFDAVTKTPPYKFTGCKRGLNGTRVASHRVNEKAHHLKEMFGLFVADPESDLFVEIAHNHARIVNENNFDGIYLDAIDGSRILADKEYYWYYSTKFVIEIMKALDRPVGMEMSMMEHHWWHYRSRWQAWDTPRRGFKNFIDFHSDNINGGLLLPMHLGWWLNFTWGPPQAERTFPDDIEYLCCKMIGHDAGLSLLGGVSEKEVTKYPSFRRLNAIIKQYEGLRHEKYFGEDIKKLLRQPGKEFTLFQENDASWNFKPVVYHKQKVLGINQPSSSWIVDNGFDSQPVKFRIESLMSVKSYDDPDNIVLADFSASDEFSNTGAAEGVSGEIIHSNEKTLDGESGGIFKANNSGVSPRNGSWICMKKEFEPWLDLSQHKALGVWIKGDGNGEILDFRHGGPFHLSHGAIAGHYVKIDFIGWRYFELVELESSEFTNYIWDNSSVMGNLYQSHHTWMDFKSINEFQLWYNNLPEGKESNCIIGPVKAIPMISGIIENPSIKIGEEIITLQVTLESGMYIEFKSVEDCKLYGANGEFIENVPVQGKIPVLKNGRNHVSFTGNSPTGINPRIQVTVMSEGKPLNNTHLH</sequence>
<comment type="caution">
    <text evidence="1">The sequence shown here is derived from an EMBL/GenBank/DDBJ whole genome shotgun (WGS) entry which is preliminary data.</text>
</comment>
<gene>
    <name evidence="1" type="ORF">D1164_21840</name>
</gene>
<keyword evidence="2" id="KW-1185">Reference proteome</keyword>
<dbReference type="RefSeq" id="WP_119352036.1">
    <property type="nucleotide sequence ID" value="NZ_QWET01000028.1"/>
</dbReference>
<dbReference type="EMBL" id="QWET01000028">
    <property type="protein sequence ID" value="RIH62997.1"/>
    <property type="molecule type" value="Genomic_DNA"/>
</dbReference>
<evidence type="ECO:0000313" key="1">
    <source>
        <dbReference type="EMBL" id="RIH62997.1"/>
    </source>
</evidence>
<organism evidence="1 2">
    <name type="scientific">Mariniphaga sediminis</name>
    <dbReference type="NCBI Taxonomy" id="1628158"/>
    <lineage>
        <taxon>Bacteria</taxon>
        <taxon>Pseudomonadati</taxon>
        <taxon>Bacteroidota</taxon>
        <taxon>Bacteroidia</taxon>
        <taxon>Marinilabiliales</taxon>
        <taxon>Prolixibacteraceae</taxon>
        <taxon>Mariniphaga</taxon>
    </lineage>
</organism>
<accession>A0A399CTX9</accession>
<dbReference type="SUPFAM" id="SSF51445">
    <property type="entry name" value="(Trans)glycosidases"/>
    <property type="match status" value="1"/>
</dbReference>
<proteinExistence type="predicted"/>